<sequence>MGVTEWVAELEMDMEESQNQRDKRVEELWKQLDVQGTGYLDFKGLQKGLNRIDHPMRNAEDMLRRIMTVVDTNADGKIQYEGELRMGSFELRLELVGWVPLSWGSRRGANGC</sequence>
<feature type="domain" description="EF-hand" evidence="1">
    <location>
        <begin position="20"/>
        <end position="55"/>
    </location>
</feature>
<dbReference type="InterPro" id="IPR011992">
    <property type="entry name" value="EF-hand-dom_pair"/>
</dbReference>
<dbReference type="STRING" id="1237896.T0KVK6"/>
<organism evidence="2 3">
    <name type="scientific">Colletotrichum gloeosporioides (strain Cg-14)</name>
    <name type="common">Anthracnose fungus</name>
    <name type="synonym">Glomerella cingulata</name>
    <dbReference type="NCBI Taxonomy" id="1237896"/>
    <lineage>
        <taxon>Eukaryota</taxon>
        <taxon>Fungi</taxon>
        <taxon>Dikarya</taxon>
        <taxon>Ascomycota</taxon>
        <taxon>Pezizomycotina</taxon>
        <taxon>Sordariomycetes</taxon>
        <taxon>Hypocreomycetidae</taxon>
        <taxon>Glomerellales</taxon>
        <taxon>Glomerellaceae</taxon>
        <taxon>Colletotrichum</taxon>
        <taxon>Colletotrichum gloeosporioides species complex</taxon>
    </lineage>
</organism>
<dbReference type="OMA" id="MRNAEDM"/>
<dbReference type="Gene3D" id="1.10.238.10">
    <property type="entry name" value="EF-hand"/>
    <property type="match status" value="1"/>
</dbReference>
<evidence type="ECO:0000259" key="1">
    <source>
        <dbReference type="PROSITE" id="PS50222"/>
    </source>
</evidence>
<dbReference type="PROSITE" id="PS50222">
    <property type="entry name" value="EF_HAND_2"/>
    <property type="match status" value="1"/>
</dbReference>
<dbReference type="AlphaFoldDB" id="T0KVK6"/>
<protein>
    <recommendedName>
        <fullName evidence="1">EF-hand domain-containing protein</fullName>
    </recommendedName>
</protein>
<evidence type="ECO:0000313" key="3">
    <source>
        <dbReference type="Proteomes" id="UP000015530"/>
    </source>
</evidence>
<dbReference type="Proteomes" id="UP000015530">
    <property type="component" value="Unassembled WGS sequence"/>
</dbReference>
<accession>T0KVK6</accession>
<dbReference type="Pfam" id="PF13499">
    <property type="entry name" value="EF-hand_7"/>
    <property type="match status" value="1"/>
</dbReference>
<evidence type="ECO:0000313" key="2">
    <source>
        <dbReference type="EMBL" id="EQB43366.1"/>
    </source>
</evidence>
<dbReference type="SUPFAM" id="SSF47473">
    <property type="entry name" value="EF-hand"/>
    <property type="match status" value="1"/>
</dbReference>
<dbReference type="HOGENOM" id="CLU_2145677_0_0_1"/>
<name>T0KVK6_COLGC</name>
<comment type="caution">
    <text evidence="2">The sequence shown here is derived from an EMBL/GenBank/DDBJ whole genome shotgun (WGS) entry which is preliminary data.</text>
</comment>
<reference evidence="3" key="1">
    <citation type="journal article" date="2013" name="Mol. Plant Microbe Interact.">
        <title>Global aspects of pacC regulation of pathogenicity genes in Colletotrichum gloeosporioides as revealed by transcriptome analysis.</title>
        <authorList>
            <person name="Alkan N."/>
            <person name="Meng X."/>
            <person name="Friedlander G."/>
            <person name="Reuveni E."/>
            <person name="Sukno S."/>
            <person name="Sherman A."/>
            <person name="Thon M."/>
            <person name="Fluhr R."/>
            <person name="Prusky D."/>
        </authorList>
    </citation>
    <scope>NUCLEOTIDE SEQUENCE [LARGE SCALE GENOMIC DNA]</scope>
    <source>
        <strain evidence="3">Cg-14</strain>
    </source>
</reference>
<dbReference type="GO" id="GO:0005509">
    <property type="term" value="F:calcium ion binding"/>
    <property type="evidence" value="ECO:0007669"/>
    <property type="project" value="InterPro"/>
</dbReference>
<gene>
    <name evidence="2" type="ORF">CGLO_17985</name>
</gene>
<dbReference type="OrthoDB" id="270584at2759"/>
<dbReference type="InterPro" id="IPR002048">
    <property type="entry name" value="EF_hand_dom"/>
</dbReference>
<proteinExistence type="predicted"/>
<dbReference type="EMBL" id="AMYD01004308">
    <property type="protein sequence ID" value="EQB43366.1"/>
    <property type="molecule type" value="Genomic_DNA"/>
</dbReference>